<evidence type="ECO:0000256" key="11">
    <source>
        <dbReference type="ARBA" id="ARBA00023136"/>
    </source>
</evidence>
<evidence type="ECO:0000256" key="6">
    <source>
        <dbReference type="ARBA" id="ARBA00022927"/>
    </source>
</evidence>
<organism evidence="15 16">
    <name type="scientific">Triparma columacea</name>
    <dbReference type="NCBI Taxonomy" id="722753"/>
    <lineage>
        <taxon>Eukaryota</taxon>
        <taxon>Sar</taxon>
        <taxon>Stramenopiles</taxon>
        <taxon>Ochrophyta</taxon>
        <taxon>Bolidophyceae</taxon>
        <taxon>Parmales</taxon>
        <taxon>Triparmaceae</taxon>
        <taxon>Triparma</taxon>
    </lineage>
</organism>
<dbReference type="Gene3D" id="3.40.50.1000">
    <property type="entry name" value="HAD superfamily/HAD-like"/>
    <property type="match status" value="1"/>
</dbReference>
<dbReference type="InterPro" id="IPR004274">
    <property type="entry name" value="FCP1_dom"/>
</dbReference>
<dbReference type="OrthoDB" id="287041at2759"/>
<evidence type="ECO:0000256" key="8">
    <source>
        <dbReference type="ARBA" id="ARBA00022989"/>
    </source>
</evidence>
<feature type="region of interest" description="Disordered" evidence="13">
    <location>
        <begin position="304"/>
        <end position="328"/>
    </location>
</feature>
<evidence type="ECO:0000256" key="3">
    <source>
        <dbReference type="ARBA" id="ARBA00022448"/>
    </source>
</evidence>
<keyword evidence="4" id="KW-0812">Transmembrane</keyword>
<protein>
    <recommendedName>
        <fullName evidence="12">Mitochondrial import inner membrane translocase subunit TIM50</fullName>
    </recommendedName>
</protein>
<dbReference type="GO" id="GO:0005744">
    <property type="term" value="C:TIM23 mitochondrial import inner membrane translocase complex"/>
    <property type="evidence" value="ECO:0007669"/>
    <property type="project" value="UniProtKB-UniRule"/>
</dbReference>
<dbReference type="PROSITE" id="PS50969">
    <property type="entry name" value="FCP1"/>
    <property type="match status" value="1"/>
</dbReference>
<dbReference type="PANTHER" id="PTHR12210">
    <property type="entry name" value="DULLARD PROTEIN PHOSPHATASE"/>
    <property type="match status" value="1"/>
</dbReference>
<evidence type="ECO:0000313" key="16">
    <source>
        <dbReference type="Proteomes" id="UP001165065"/>
    </source>
</evidence>
<comment type="function">
    <text evidence="12">Essential component of the TIM23 complex, a complex that mediates the translocation of transit peptide-containing proteins across the mitochondrial inner membrane.</text>
</comment>
<keyword evidence="9 12" id="KW-0811">Translocation</keyword>
<dbReference type="InterPro" id="IPR036412">
    <property type="entry name" value="HAD-like_sf"/>
</dbReference>
<keyword evidence="5" id="KW-0999">Mitochondrion inner membrane</keyword>
<evidence type="ECO:0000256" key="10">
    <source>
        <dbReference type="ARBA" id="ARBA00023128"/>
    </source>
</evidence>
<reference evidence="16" key="1">
    <citation type="journal article" date="2023" name="Commun. Biol.">
        <title>Genome analysis of Parmales, the sister group of diatoms, reveals the evolutionary specialization of diatoms from phago-mixotrophs to photoautotrophs.</title>
        <authorList>
            <person name="Ban H."/>
            <person name="Sato S."/>
            <person name="Yoshikawa S."/>
            <person name="Yamada K."/>
            <person name="Nakamura Y."/>
            <person name="Ichinomiya M."/>
            <person name="Sato N."/>
            <person name="Blanc-Mathieu R."/>
            <person name="Endo H."/>
            <person name="Kuwata A."/>
            <person name="Ogata H."/>
        </authorList>
    </citation>
    <scope>NUCLEOTIDE SEQUENCE [LARGE SCALE GENOMIC DNA]</scope>
</reference>
<evidence type="ECO:0000259" key="14">
    <source>
        <dbReference type="PROSITE" id="PS50969"/>
    </source>
</evidence>
<sequence>MEEMIAKGGAVAAAAPTQRNNILYFFSALTTSMFVWGCVDAESPPMKAAEFLGIKSLYDRLAETFNKPHVDNLLPDWPMPNVPANIPCPHTLVLDLEETLVNASWDKRYGWRYAKRPGVDKFLSTLANYYEIVLMSPSLPQNAEPVIAALDKERYIMHHVFREGLHYIDGVHVKDLSKLNRPVNRIVVIDDDRDAVKLHPDNLIKVKPYTDKHDREDNTLLNLIPILVEIAKSNTKDIPATLYQFRGMDADQIASEYNRRVQGVRDQAAQASASGLGSFARTLPPPDLAPQTVSVAKKSGLTSKDLMGDVSGAERVGGGGKKGGVTDWWEQRNKDKAELQMIKQQKWQEVMIKREEKKKKKQDIN</sequence>
<dbReference type="EMBL" id="BRYA01000861">
    <property type="protein sequence ID" value="GMI34411.1"/>
    <property type="molecule type" value="Genomic_DNA"/>
</dbReference>
<gene>
    <name evidence="15" type="ORF">TrCOL_g7124</name>
</gene>
<evidence type="ECO:0000256" key="7">
    <source>
        <dbReference type="ARBA" id="ARBA00022946"/>
    </source>
</evidence>
<keyword evidence="11" id="KW-0472">Membrane</keyword>
<comment type="caution">
    <text evidence="15">The sequence shown here is derived from an EMBL/GenBank/DDBJ whole genome shotgun (WGS) entry which is preliminary data.</text>
</comment>
<feature type="domain" description="FCP1 homology" evidence="14">
    <location>
        <begin position="85"/>
        <end position="230"/>
    </location>
</feature>
<dbReference type="SUPFAM" id="SSF56784">
    <property type="entry name" value="HAD-like"/>
    <property type="match status" value="1"/>
</dbReference>
<evidence type="ECO:0000313" key="15">
    <source>
        <dbReference type="EMBL" id="GMI34411.1"/>
    </source>
</evidence>
<dbReference type="Pfam" id="PF03031">
    <property type="entry name" value="NIF"/>
    <property type="match status" value="1"/>
</dbReference>
<comment type="similarity">
    <text evidence="2 12">Belongs to the TIM50 family.</text>
</comment>
<dbReference type="AlphaFoldDB" id="A0A9W7L701"/>
<proteinExistence type="inferred from homology"/>
<dbReference type="CDD" id="cd07521">
    <property type="entry name" value="HAD_FCP1-like"/>
    <property type="match status" value="1"/>
</dbReference>
<dbReference type="FunFam" id="3.40.50.1000:FF:000019">
    <property type="entry name" value="Mitochondrial import inner membrane translocase subunit TIM50"/>
    <property type="match status" value="1"/>
</dbReference>
<dbReference type="InterPro" id="IPR023214">
    <property type="entry name" value="HAD_sf"/>
</dbReference>
<evidence type="ECO:0000256" key="1">
    <source>
        <dbReference type="ARBA" id="ARBA00004434"/>
    </source>
</evidence>
<keyword evidence="6 12" id="KW-0653">Protein transport</keyword>
<dbReference type="InterPro" id="IPR050365">
    <property type="entry name" value="TIM50"/>
</dbReference>
<evidence type="ECO:0000256" key="9">
    <source>
        <dbReference type="ARBA" id="ARBA00023010"/>
    </source>
</evidence>
<evidence type="ECO:0000256" key="12">
    <source>
        <dbReference type="RuleBase" id="RU365079"/>
    </source>
</evidence>
<keyword evidence="16" id="KW-1185">Reference proteome</keyword>
<accession>A0A9W7L701</accession>
<evidence type="ECO:0000256" key="13">
    <source>
        <dbReference type="SAM" id="MobiDB-lite"/>
    </source>
</evidence>
<comment type="subcellular location">
    <subcellularLocation>
        <location evidence="1 12">Mitochondrion inner membrane</location>
        <topology evidence="1 12">Single-pass membrane protein</topology>
    </subcellularLocation>
</comment>
<dbReference type="SMART" id="SM00577">
    <property type="entry name" value="CPDc"/>
    <property type="match status" value="1"/>
</dbReference>
<comment type="subunit">
    <text evidence="12">Component of the TIM23 complex.</text>
</comment>
<dbReference type="GO" id="GO:0015031">
    <property type="term" value="P:protein transport"/>
    <property type="evidence" value="ECO:0007669"/>
    <property type="project" value="UniProtKB-KW"/>
</dbReference>
<name>A0A9W7L701_9STRA</name>
<evidence type="ECO:0000256" key="5">
    <source>
        <dbReference type="ARBA" id="ARBA00022792"/>
    </source>
</evidence>
<evidence type="ECO:0000256" key="4">
    <source>
        <dbReference type="ARBA" id="ARBA00022692"/>
    </source>
</evidence>
<keyword evidence="7 12" id="KW-0809">Transit peptide</keyword>
<keyword evidence="3 12" id="KW-0813">Transport</keyword>
<keyword evidence="10 12" id="KW-0496">Mitochondrion</keyword>
<dbReference type="Proteomes" id="UP001165065">
    <property type="component" value="Unassembled WGS sequence"/>
</dbReference>
<keyword evidence="8" id="KW-1133">Transmembrane helix</keyword>
<evidence type="ECO:0000256" key="2">
    <source>
        <dbReference type="ARBA" id="ARBA00006344"/>
    </source>
</evidence>